<reference evidence="17 20" key="1">
    <citation type="submission" date="2021-01" db="EMBL/GenBank/DDBJ databases">
        <title>Diatom-associated Roseobacters Show Island Model of Population Structure.</title>
        <authorList>
            <person name="Qu L."/>
            <person name="Feng X."/>
            <person name="Chen Y."/>
            <person name="Li L."/>
            <person name="Wang X."/>
            <person name="Hu Z."/>
            <person name="Wang H."/>
            <person name="Luo H."/>
        </authorList>
    </citation>
    <scope>NUCLEOTIDE SEQUENCE</scope>
    <source>
        <strain evidence="18 20">CC28-63</strain>
        <strain evidence="17">CC28-69</strain>
    </source>
</reference>
<dbReference type="SUPFAM" id="SSF48179">
    <property type="entry name" value="6-phosphogluconate dehydrogenase C-terminal domain-like"/>
    <property type="match status" value="2"/>
</dbReference>
<dbReference type="Gene3D" id="3.40.50.720">
    <property type="entry name" value="NAD(P)-binding Rossmann-like Domain"/>
    <property type="match status" value="1"/>
</dbReference>
<dbReference type="GO" id="GO:0004300">
    <property type="term" value="F:enoyl-CoA hydratase activity"/>
    <property type="evidence" value="ECO:0007669"/>
    <property type="project" value="UniProtKB-ARBA"/>
</dbReference>
<dbReference type="Pfam" id="PF02737">
    <property type="entry name" value="3HCDH_N"/>
    <property type="match status" value="1"/>
</dbReference>
<keyword evidence="6" id="KW-0560">Oxidoreductase</keyword>
<evidence type="ECO:0000259" key="15">
    <source>
        <dbReference type="Pfam" id="PF00725"/>
    </source>
</evidence>
<dbReference type="InterPro" id="IPR036291">
    <property type="entry name" value="NAD(P)-bd_dom_sf"/>
</dbReference>
<evidence type="ECO:0000256" key="13">
    <source>
        <dbReference type="ARBA" id="ARBA00049556"/>
    </source>
</evidence>
<dbReference type="OrthoDB" id="9771883at2"/>
<dbReference type="PANTHER" id="PTHR23309">
    <property type="entry name" value="3-HYDROXYACYL-COA DEHYROGENASE"/>
    <property type="match status" value="1"/>
</dbReference>
<dbReference type="SUPFAM" id="SSF51735">
    <property type="entry name" value="NAD(P)-binding Rossmann-fold domains"/>
    <property type="match status" value="1"/>
</dbReference>
<keyword evidence="9" id="KW-0576">Peroxisome</keyword>
<dbReference type="RefSeq" id="WP_085631233.1">
    <property type="nucleotide sequence ID" value="NZ_JAFBWU010000002.1"/>
</dbReference>
<dbReference type="EMBL" id="JAFBXE010000002">
    <property type="protein sequence ID" value="MBM2411564.1"/>
    <property type="molecule type" value="Genomic_DNA"/>
</dbReference>
<evidence type="ECO:0000256" key="8">
    <source>
        <dbReference type="ARBA" id="ARBA00023098"/>
    </source>
</evidence>
<dbReference type="InterPro" id="IPR018376">
    <property type="entry name" value="Enoyl-CoA_hyd/isom_CS"/>
</dbReference>
<dbReference type="Pfam" id="PF00725">
    <property type="entry name" value="3HCDH"/>
    <property type="match status" value="1"/>
</dbReference>
<name>A0A9Q2S0Q1_9RHOB</name>
<keyword evidence="7" id="KW-0520">NAD</keyword>
<evidence type="ECO:0000256" key="2">
    <source>
        <dbReference type="ARBA" id="ARBA00005005"/>
    </source>
</evidence>
<keyword evidence="4" id="KW-0276">Fatty acid metabolism</keyword>
<dbReference type="InterPro" id="IPR008927">
    <property type="entry name" value="6-PGluconate_DH-like_C_sf"/>
</dbReference>
<comment type="pathway">
    <text evidence="2">Lipid metabolism; fatty acid beta-oxidation.</text>
</comment>
<evidence type="ECO:0000256" key="6">
    <source>
        <dbReference type="ARBA" id="ARBA00023002"/>
    </source>
</evidence>
<keyword evidence="8" id="KW-0443">Lipid metabolism</keyword>
<dbReference type="GO" id="GO:0070403">
    <property type="term" value="F:NAD+ binding"/>
    <property type="evidence" value="ECO:0007669"/>
    <property type="project" value="InterPro"/>
</dbReference>
<evidence type="ECO:0000313" key="19">
    <source>
        <dbReference type="Proteomes" id="UP000755667"/>
    </source>
</evidence>
<evidence type="ECO:0000259" key="16">
    <source>
        <dbReference type="Pfam" id="PF02737"/>
    </source>
</evidence>
<evidence type="ECO:0000256" key="4">
    <source>
        <dbReference type="ARBA" id="ARBA00022832"/>
    </source>
</evidence>
<feature type="domain" description="3-hydroxyacyl-CoA dehydrogenase NAD binding" evidence="16">
    <location>
        <begin position="293"/>
        <end position="374"/>
    </location>
</feature>
<evidence type="ECO:0000256" key="1">
    <source>
        <dbReference type="ARBA" id="ARBA00004275"/>
    </source>
</evidence>
<comment type="subcellular location">
    <subcellularLocation>
        <location evidence="1">Peroxisome</location>
    </subcellularLocation>
</comment>
<keyword evidence="12" id="KW-0511">Multifunctional enzyme</keyword>
<evidence type="ECO:0000256" key="10">
    <source>
        <dbReference type="ARBA" id="ARBA00023235"/>
    </source>
</evidence>
<comment type="catalytic activity">
    <reaction evidence="13">
        <text>a (3S)-3-hydroxyacyl-CoA + NAD(+) = a 3-oxoacyl-CoA + NADH + H(+)</text>
        <dbReference type="Rhea" id="RHEA:22432"/>
        <dbReference type="ChEBI" id="CHEBI:15378"/>
        <dbReference type="ChEBI" id="CHEBI:57318"/>
        <dbReference type="ChEBI" id="CHEBI:57540"/>
        <dbReference type="ChEBI" id="CHEBI:57945"/>
        <dbReference type="ChEBI" id="CHEBI:90726"/>
        <dbReference type="EC" id="1.1.1.35"/>
    </reaction>
</comment>
<dbReference type="SUPFAM" id="SSF52096">
    <property type="entry name" value="ClpP/crotonase"/>
    <property type="match status" value="1"/>
</dbReference>
<dbReference type="InterPro" id="IPR006108">
    <property type="entry name" value="3HC_DH_C"/>
</dbReference>
<evidence type="ECO:0000256" key="7">
    <source>
        <dbReference type="ARBA" id="ARBA00023027"/>
    </source>
</evidence>
<evidence type="ECO:0000313" key="17">
    <source>
        <dbReference type="EMBL" id="MBM2411564.1"/>
    </source>
</evidence>
<keyword evidence="11" id="KW-0456">Lyase</keyword>
<comment type="caution">
    <text evidence="17">The sequence shown here is derived from an EMBL/GenBank/DDBJ whole genome shotgun (WGS) entry which is preliminary data.</text>
</comment>
<keyword evidence="20" id="KW-1185">Reference proteome</keyword>
<dbReference type="Pfam" id="PF00378">
    <property type="entry name" value="ECH_1"/>
    <property type="match status" value="1"/>
</dbReference>
<evidence type="ECO:0000256" key="11">
    <source>
        <dbReference type="ARBA" id="ARBA00023239"/>
    </source>
</evidence>
<dbReference type="Proteomes" id="UP000809440">
    <property type="component" value="Unassembled WGS sequence"/>
</dbReference>
<dbReference type="GO" id="GO:0003857">
    <property type="term" value="F:(3S)-3-hydroxyacyl-CoA dehydrogenase (NAD+) activity"/>
    <property type="evidence" value="ECO:0007669"/>
    <property type="project" value="UniProtKB-EC"/>
</dbReference>
<dbReference type="CDD" id="cd06558">
    <property type="entry name" value="crotonase-like"/>
    <property type="match status" value="1"/>
</dbReference>
<protein>
    <submittedName>
        <fullName evidence="17">Enoyl-CoA hydratase/isomerase family protein</fullName>
    </submittedName>
</protein>
<dbReference type="GO" id="GO:0006635">
    <property type="term" value="P:fatty acid beta-oxidation"/>
    <property type="evidence" value="ECO:0007669"/>
    <property type="project" value="TreeGrafter"/>
</dbReference>
<evidence type="ECO:0000256" key="12">
    <source>
        <dbReference type="ARBA" id="ARBA00023268"/>
    </source>
</evidence>
<evidence type="ECO:0000256" key="3">
    <source>
        <dbReference type="ARBA" id="ARBA00008750"/>
    </source>
</evidence>
<evidence type="ECO:0000313" key="18">
    <source>
        <dbReference type="EMBL" id="MBM2416231.1"/>
    </source>
</evidence>
<organism evidence="17 19">
    <name type="scientific">Marivita cryptomonadis</name>
    <dbReference type="NCBI Taxonomy" id="505252"/>
    <lineage>
        <taxon>Bacteria</taxon>
        <taxon>Pseudomonadati</taxon>
        <taxon>Pseudomonadota</taxon>
        <taxon>Alphaproteobacteria</taxon>
        <taxon>Rhodobacterales</taxon>
        <taxon>Roseobacteraceae</taxon>
        <taxon>Marivita</taxon>
    </lineage>
</organism>
<comment type="similarity">
    <text evidence="3">In the N-terminal section; belongs to the enoyl-CoA hydratase/isomerase family.</text>
</comment>
<dbReference type="Gene3D" id="1.10.1040.50">
    <property type="match status" value="1"/>
</dbReference>
<dbReference type="GeneID" id="80426150"/>
<evidence type="ECO:0000313" key="20">
    <source>
        <dbReference type="Proteomes" id="UP000809440"/>
    </source>
</evidence>
<dbReference type="Proteomes" id="UP000755667">
    <property type="component" value="Unassembled WGS sequence"/>
</dbReference>
<keyword evidence="5" id="KW-0442">Lipid degradation</keyword>
<dbReference type="InterPro" id="IPR001753">
    <property type="entry name" value="Enoyl-CoA_hydra/iso"/>
</dbReference>
<accession>A0A9Q2S0Q1</accession>
<evidence type="ECO:0000256" key="5">
    <source>
        <dbReference type="ARBA" id="ARBA00022963"/>
    </source>
</evidence>
<gene>
    <name evidence="17" type="ORF">JQX41_04570</name>
    <name evidence="18" type="ORF">JQX48_04570</name>
</gene>
<evidence type="ECO:0000256" key="9">
    <source>
        <dbReference type="ARBA" id="ARBA00023140"/>
    </source>
</evidence>
<dbReference type="AlphaFoldDB" id="A0A9Q2S0Q1"/>
<evidence type="ECO:0000256" key="14">
    <source>
        <dbReference type="RuleBase" id="RU003707"/>
    </source>
</evidence>
<feature type="domain" description="3-hydroxyacyl-CoA dehydrogenase C-terminal" evidence="15">
    <location>
        <begin position="456"/>
        <end position="536"/>
    </location>
</feature>
<dbReference type="InterPro" id="IPR029045">
    <property type="entry name" value="ClpP/crotonase-like_dom_sf"/>
</dbReference>
<keyword evidence="10" id="KW-0413">Isomerase</keyword>
<dbReference type="GO" id="GO:0016853">
    <property type="term" value="F:isomerase activity"/>
    <property type="evidence" value="ECO:0007669"/>
    <property type="project" value="UniProtKB-KW"/>
</dbReference>
<dbReference type="Gene3D" id="3.90.226.10">
    <property type="entry name" value="2-enoyl-CoA Hydratase, Chain A, domain 1"/>
    <property type="match status" value="1"/>
</dbReference>
<proteinExistence type="inferred from homology"/>
<dbReference type="InterPro" id="IPR006176">
    <property type="entry name" value="3-OHacyl-CoA_DH_NAD-bd"/>
</dbReference>
<dbReference type="PROSITE" id="PS00166">
    <property type="entry name" value="ENOYL_COA_HYDRATASE"/>
    <property type="match status" value="1"/>
</dbReference>
<dbReference type="EMBL" id="JAFBXF010000002">
    <property type="protein sequence ID" value="MBM2416231.1"/>
    <property type="molecule type" value="Genomic_DNA"/>
</dbReference>
<comment type="similarity">
    <text evidence="14">Belongs to the enoyl-CoA hydratase/isomerase family.</text>
</comment>
<sequence>MGTETEITVTDGVAQIALTAGPSARLTIAMLTAIDTAIDHLSEDDGVEIIVLRSSSSTFPSGITAPQGGGDDTDNLLSGVCRRIELCAKPVIAVLTGAVVGGGVELALAAHYRLIHQQTRIGFPNARLGLVPSAGATQRLPRLLGAEATLELLIGGALLPVAGGTFTPLADLLFDDTPEAALQSFIRDMRSNSTAPRPTADLRTGFADASAYQAALTRAREGISTSPELAPKKILAAVEAAMLLPIDTGLAFEAAAAEDCADTEQSKALSHLFHAEQRVAAQVRRNDLPEISTIGVLGGSAIAIQIAQAALEAGIRVNWFIKDPAQQRDAVGHLRGALQQAVQAGRVSNDRAQRSLQNLHHGDGSDILEGAQIVLRATRGQRGAPVPKGTVIAHCLPGVDARLSLQFAAPASSGRLVEVILGPEATDDDRRLGLALARRMNKLAIVQTTPGAGLHDRLLQTLWRAADALVDLGQSPFTIDAALRDWGMVHPPYDLADRTGLDVVARHPRAEGAQNWSGLLVQLGRQGRATGRGFYHHGTDGPTRDAEVQHKINERRAPQSNMPADQITRLVIGALANAGAKALRDGVVPRAAEIDVLSVFTHLMPNWRGGVMHAVGAQGLLRTTRAMEALDHPDGDLWTPDTVFAELIKYGRSFDSL</sequence>